<dbReference type="GO" id="GO:0005737">
    <property type="term" value="C:cytoplasm"/>
    <property type="evidence" value="ECO:0007669"/>
    <property type="project" value="TreeGrafter"/>
</dbReference>
<evidence type="ECO:0000256" key="3">
    <source>
        <dbReference type="ARBA" id="ARBA00022676"/>
    </source>
</evidence>
<dbReference type="GO" id="GO:0030170">
    <property type="term" value="F:pyridoxal phosphate binding"/>
    <property type="evidence" value="ECO:0007669"/>
    <property type="project" value="TreeGrafter"/>
</dbReference>
<evidence type="ECO:0000313" key="9">
    <source>
        <dbReference type="WBParaSite" id="Minc3s06257g39567"/>
    </source>
</evidence>
<evidence type="ECO:0000256" key="5">
    <source>
        <dbReference type="ARBA" id="ARBA00022898"/>
    </source>
</evidence>
<evidence type="ECO:0000256" key="4">
    <source>
        <dbReference type="ARBA" id="ARBA00022679"/>
    </source>
</evidence>
<dbReference type="GO" id="GO:0005980">
    <property type="term" value="P:glycogen catabolic process"/>
    <property type="evidence" value="ECO:0007669"/>
    <property type="project" value="TreeGrafter"/>
</dbReference>
<keyword evidence="3 7" id="KW-0328">Glycosyltransferase</keyword>
<organism evidence="8 9">
    <name type="scientific">Meloidogyne incognita</name>
    <name type="common">Southern root-knot nematode worm</name>
    <name type="synonym">Oxyuris incognita</name>
    <dbReference type="NCBI Taxonomy" id="6306"/>
    <lineage>
        <taxon>Eukaryota</taxon>
        <taxon>Metazoa</taxon>
        <taxon>Ecdysozoa</taxon>
        <taxon>Nematoda</taxon>
        <taxon>Chromadorea</taxon>
        <taxon>Rhabditida</taxon>
        <taxon>Tylenchina</taxon>
        <taxon>Tylenchomorpha</taxon>
        <taxon>Tylenchoidea</taxon>
        <taxon>Meloidogynidae</taxon>
        <taxon>Meloidogyninae</taxon>
        <taxon>Meloidogyne</taxon>
        <taxon>Meloidogyne incognita group</taxon>
    </lineage>
</organism>
<dbReference type="Pfam" id="PF00343">
    <property type="entry name" value="Phosphorylase"/>
    <property type="match status" value="2"/>
</dbReference>
<dbReference type="PANTHER" id="PTHR11468:SF13">
    <property type="entry name" value="GLYCOGEN PHOSPHORYLASE"/>
    <property type="match status" value="1"/>
</dbReference>
<comment type="cofactor">
    <cofactor evidence="1 7">
        <name>pyridoxal 5'-phosphate</name>
        <dbReference type="ChEBI" id="CHEBI:597326"/>
    </cofactor>
</comment>
<dbReference type="Gene3D" id="3.40.50.2000">
    <property type="entry name" value="Glycogen Phosphorylase B"/>
    <property type="match status" value="2"/>
</dbReference>
<protein>
    <recommendedName>
        <fullName evidence="7">Alpha-1,4 glucan phosphorylase</fullName>
        <ecNumber evidence="7">2.4.1.1</ecNumber>
    </recommendedName>
</protein>
<reference evidence="9" key="1">
    <citation type="submission" date="2022-11" db="UniProtKB">
        <authorList>
            <consortium name="WormBaseParasite"/>
        </authorList>
    </citation>
    <scope>IDENTIFICATION</scope>
</reference>
<comment type="function">
    <text evidence="7">Allosteric enzyme that catalyzes the rate-limiting step in glycogen catabolism, the phosphorolytic cleavage of glycogen to produce glucose-1-phosphate, and plays a central role in maintaining cellular and organismal glucose homeostasis.</text>
</comment>
<keyword evidence="6 7" id="KW-0119">Carbohydrate metabolism</keyword>
<evidence type="ECO:0000313" key="8">
    <source>
        <dbReference type="Proteomes" id="UP000887563"/>
    </source>
</evidence>
<name>A0A914NGK7_MELIC</name>
<dbReference type="FunFam" id="3.40.50.2000:FF:000153">
    <property type="entry name" value="Alpha-1,4 glucan phosphorylase"/>
    <property type="match status" value="2"/>
</dbReference>
<evidence type="ECO:0000256" key="1">
    <source>
        <dbReference type="ARBA" id="ARBA00001933"/>
    </source>
</evidence>
<dbReference type="WBParaSite" id="Minc3s06257g39567">
    <property type="protein sequence ID" value="Minc3s06257g39567"/>
    <property type="gene ID" value="Minc3s06257g39567"/>
</dbReference>
<proteinExistence type="inferred from homology"/>
<evidence type="ECO:0000256" key="7">
    <source>
        <dbReference type="RuleBase" id="RU000587"/>
    </source>
</evidence>
<dbReference type="AlphaFoldDB" id="A0A914NGK7"/>
<accession>A0A914NGK7</accession>
<keyword evidence="4 7" id="KW-0808">Transferase</keyword>
<dbReference type="PANTHER" id="PTHR11468">
    <property type="entry name" value="GLYCOGEN PHOSPHORYLASE"/>
    <property type="match status" value="1"/>
</dbReference>
<keyword evidence="5 7" id="KW-0663">Pyridoxal phosphate</keyword>
<dbReference type="GO" id="GO:0008184">
    <property type="term" value="F:glycogen phosphorylase activity"/>
    <property type="evidence" value="ECO:0007669"/>
    <property type="project" value="InterPro"/>
</dbReference>
<comment type="catalytic activity">
    <reaction evidence="7">
        <text>[(1-&gt;4)-alpha-D-glucosyl](n) + phosphate = [(1-&gt;4)-alpha-D-glucosyl](n-1) + alpha-D-glucose 1-phosphate</text>
        <dbReference type="Rhea" id="RHEA:41732"/>
        <dbReference type="Rhea" id="RHEA-COMP:9584"/>
        <dbReference type="Rhea" id="RHEA-COMP:9586"/>
        <dbReference type="ChEBI" id="CHEBI:15444"/>
        <dbReference type="ChEBI" id="CHEBI:43474"/>
        <dbReference type="ChEBI" id="CHEBI:58601"/>
        <dbReference type="EC" id="2.4.1.1"/>
    </reaction>
</comment>
<sequence>MEKLKKYSSGKSHWRDTHLVFAMPYDTPVPGFRNNVVNTLRLWSAKAENHFHLQFFNDGEYIQAVMDRNVSENITRVLYPNDNIFVGKELRLKQQYFLVAATLQDIIRRFKSSQYGNRNPIRVEFDSFPDKSQTLLSRQLIMTKTIIQIFDFYLKHYPEICYLSRIILNLKVAIQLNDTHPSIGIPELVRLLVDVEGLDFDHAWDICIKTFAYTNHTLLPEALERWPVSMLEHLLPRHLEIIYLINQQFMEQIAKKYPGDVDRMRRMSIVEEPDQFNGEKRINMAHLCIVGSHCTNGVAELHSSLLKSQTFRDFYDFFPNRFQNKTNGITPRRWLLLCNPSLADLICDKIGDEYIYDLYKLKQLEKFSTNIGFLDAIARIKRDNKLRVAQFIKEQFDIDINPASMYDIHVKRIHEYKRQLLNILHVITLYNRIKADPNDDEIVPRTVMFGGKAAPGYHMAKQIIKLINAVASVVNCDPIVGDKLK</sequence>
<dbReference type="SUPFAM" id="SSF53756">
    <property type="entry name" value="UDP-Glycosyltransferase/glycogen phosphorylase"/>
    <property type="match status" value="2"/>
</dbReference>
<evidence type="ECO:0000256" key="2">
    <source>
        <dbReference type="ARBA" id="ARBA00006047"/>
    </source>
</evidence>
<dbReference type="InterPro" id="IPR000811">
    <property type="entry name" value="Glyco_trans_35"/>
</dbReference>
<dbReference type="Proteomes" id="UP000887563">
    <property type="component" value="Unplaced"/>
</dbReference>
<evidence type="ECO:0000256" key="6">
    <source>
        <dbReference type="ARBA" id="ARBA00023277"/>
    </source>
</evidence>
<keyword evidence="8" id="KW-1185">Reference proteome</keyword>
<dbReference type="EC" id="2.4.1.1" evidence="7"/>
<comment type="similarity">
    <text evidence="2 7">Belongs to the glycogen phosphorylase family.</text>
</comment>